<reference evidence="2" key="2">
    <citation type="journal article" date="2015" name="Data Brief">
        <title>Shoot transcriptome of the giant reed, Arundo donax.</title>
        <authorList>
            <person name="Barrero R.A."/>
            <person name="Guerrero F.D."/>
            <person name="Moolhuijzen P."/>
            <person name="Goolsby J.A."/>
            <person name="Tidwell J."/>
            <person name="Bellgard S.E."/>
            <person name="Bellgard M.I."/>
        </authorList>
    </citation>
    <scope>NUCLEOTIDE SEQUENCE</scope>
    <source>
        <tissue evidence="2">Shoot tissue taken approximately 20 cm above the soil surface</tissue>
    </source>
</reference>
<dbReference type="EMBL" id="GBRH01278833">
    <property type="protein sequence ID" value="JAD19062.1"/>
    <property type="molecule type" value="Transcribed_RNA"/>
</dbReference>
<accession>A0A0A8Y4X8</accession>
<name>A0A0A8Y4X8_ARUDO</name>
<evidence type="ECO:0000256" key="1">
    <source>
        <dbReference type="SAM" id="MobiDB-lite"/>
    </source>
</evidence>
<organism evidence="2">
    <name type="scientific">Arundo donax</name>
    <name type="common">Giant reed</name>
    <name type="synonym">Donax arundinaceus</name>
    <dbReference type="NCBI Taxonomy" id="35708"/>
    <lineage>
        <taxon>Eukaryota</taxon>
        <taxon>Viridiplantae</taxon>
        <taxon>Streptophyta</taxon>
        <taxon>Embryophyta</taxon>
        <taxon>Tracheophyta</taxon>
        <taxon>Spermatophyta</taxon>
        <taxon>Magnoliopsida</taxon>
        <taxon>Liliopsida</taxon>
        <taxon>Poales</taxon>
        <taxon>Poaceae</taxon>
        <taxon>PACMAD clade</taxon>
        <taxon>Arundinoideae</taxon>
        <taxon>Arundineae</taxon>
        <taxon>Arundo</taxon>
    </lineage>
</organism>
<evidence type="ECO:0000313" key="2">
    <source>
        <dbReference type="EMBL" id="JAD19062.1"/>
    </source>
</evidence>
<feature type="region of interest" description="Disordered" evidence="1">
    <location>
        <begin position="1"/>
        <end position="21"/>
    </location>
</feature>
<proteinExistence type="predicted"/>
<feature type="compositionally biased region" description="Polar residues" evidence="1">
    <location>
        <begin position="1"/>
        <end position="13"/>
    </location>
</feature>
<protein>
    <submittedName>
        <fullName evidence="2">Uncharacterized protein</fullName>
    </submittedName>
</protein>
<dbReference type="AlphaFoldDB" id="A0A0A8Y4X8"/>
<reference evidence="2" key="1">
    <citation type="submission" date="2014-09" db="EMBL/GenBank/DDBJ databases">
        <authorList>
            <person name="Magalhaes I.L.F."/>
            <person name="Oliveira U."/>
            <person name="Santos F.R."/>
            <person name="Vidigal T.H.D.A."/>
            <person name="Brescovit A.D."/>
            <person name="Santos A.J."/>
        </authorList>
    </citation>
    <scope>NUCLEOTIDE SEQUENCE</scope>
    <source>
        <tissue evidence="2">Shoot tissue taken approximately 20 cm above the soil surface</tissue>
    </source>
</reference>
<sequence length="21" mass="2324">MQLQGGTSHSSSTYHKRSLFA</sequence>